<dbReference type="AlphaFoldDB" id="A0A9W6HY24"/>
<protein>
    <submittedName>
        <fullName evidence="1">Uncharacterized protein</fullName>
    </submittedName>
</protein>
<proteinExistence type="predicted"/>
<dbReference type="Proteomes" id="UP001143474">
    <property type="component" value="Unassembled WGS sequence"/>
</dbReference>
<comment type="caution">
    <text evidence="1">The sequence shown here is derived from an EMBL/GenBank/DDBJ whole genome shotgun (WGS) entry which is preliminary data.</text>
</comment>
<evidence type="ECO:0000313" key="2">
    <source>
        <dbReference type="Proteomes" id="UP001143474"/>
    </source>
</evidence>
<evidence type="ECO:0000313" key="1">
    <source>
        <dbReference type="EMBL" id="GLK08148.1"/>
    </source>
</evidence>
<name>A0A9W6HY24_9ACTN</name>
<dbReference type="RefSeq" id="WP_271216660.1">
    <property type="nucleotide sequence ID" value="NZ_BAAAVD010000044.1"/>
</dbReference>
<dbReference type="EMBL" id="BSEV01000002">
    <property type="protein sequence ID" value="GLK08148.1"/>
    <property type="molecule type" value="Genomic_DNA"/>
</dbReference>
<sequence length="77" mass="8399">MEDVKSIPLGLMIPGWRVFLSDQGRFWASRVAPFTDAAFEAGAERTVDGDTLEELRVATARQEETAERATSAGRVAS</sequence>
<keyword evidence="2" id="KW-1185">Reference proteome</keyword>
<reference evidence="1" key="2">
    <citation type="submission" date="2023-01" db="EMBL/GenBank/DDBJ databases">
        <authorList>
            <person name="Sun Q."/>
            <person name="Evtushenko L."/>
        </authorList>
    </citation>
    <scope>NUCLEOTIDE SEQUENCE</scope>
    <source>
        <strain evidence="1">VKM Ac-2007</strain>
    </source>
</reference>
<gene>
    <name evidence="1" type="ORF">GCM10017600_15530</name>
</gene>
<accession>A0A9W6HY24</accession>
<reference evidence="1" key="1">
    <citation type="journal article" date="2014" name="Int. J. Syst. Evol. Microbiol.">
        <title>Complete genome sequence of Corynebacterium casei LMG S-19264T (=DSM 44701T), isolated from a smear-ripened cheese.</title>
        <authorList>
            <consortium name="US DOE Joint Genome Institute (JGI-PGF)"/>
            <person name="Walter F."/>
            <person name="Albersmeier A."/>
            <person name="Kalinowski J."/>
            <person name="Ruckert C."/>
        </authorList>
    </citation>
    <scope>NUCLEOTIDE SEQUENCE</scope>
    <source>
        <strain evidence="1">VKM Ac-2007</strain>
    </source>
</reference>
<organism evidence="1 2">
    <name type="scientific">Streptosporangium carneum</name>
    <dbReference type="NCBI Taxonomy" id="47481"/>
    <lineage>
        <taxon>Bacteria</taxon>
        <taxon>Bacillati</taxon>
        <taxon>Actinomycetota</taxon>
        <taxon>Actinomycetes</taxon>
        <taxon>Streptosporangiales</taxon>
        <taxon>Streptosporangiaceae</taxon>
        <taxon>Streptosporangium</taxon>
    </lineage>
</organism>